<protein>
    <submittedName>
        <fullName evidence="3">Uncharacterized protein</fullName>
    </submittedName>
</protein>
<dbReference type="Proteomes" id="UP001172155">
    <property type="component" value="Unassembled WGS sequence"/>
</dbReference>
<sequence>MIHGRQVKTVFSTCGYLNGDPALSWVAGQGFNCRVDVAHGGWGFCPTSVIAVSDCGLGGFCFDAGPCSKGPEADDKTDAKFCSIATLIAGPDQTYDYVDCATGPGMVTYFVSPTAALAPPSTKATSSTGAGAVFLNPGVGSSGSTGAPPTPTSSFPLLSGIAGATTDPSVATGGPGSPPGVASNNAEKSEGTPSNIEAIVGGSLGGLALIVGAVVAVVYMLRHRWTKKSESAHTYSYDTSSADSVGVKYLSSGWGPAELAPERPVAELPARYAQSWRN</sequence>
<proteinExistence type="predicted"/>
<dbReference type="AlphaFoldDB" id="A0AA40F3W0"/>
<keyword evidence="4" id="KW-1185">Reference proteome</keyword>
<reference evidence="3" key="1">
    <citation type="submission" date="2023-06" db="EMBL/GenBank/DDBJ databases">
        <title>Genome-scale phylogeny and comparative genomics of the fungal order Sordariales.</title>
        <authorList>
            <consortium name="Lawrence Berkeley National Laboratory"/>
            <person name="Hensen N."/>
            <person name="Bonometti L."/>
            <person name="Westerberg I."/>
            <person name="Brannstrom I.O."/>
            <person name="Guillou S."/>
            <person name="Cros-Aarteil S."/>
            <person name="Calhoun S."/>
            <person name="Haridas S."/>
            <person name="Kuo A."/>
            <person name="Mondo S."/>
            <person name="Pangilinan J."/>
            <person name="Riley R."/>
            <person name="LaButti K."/>
            <person name="Andreopoulos B."/>
            <person name="Lipzen A."/>
            <person name="Chen C."/>
            <person name="Yanf M."/>
            <person name="Daum C."/>
            <person name="Ng V."/>
            <person name="Clum A."/>
            <person name="Steindorff A."/>
            <person name="Ohm R."/>
            <person name="Martin F."/>
            <person name="Silar P."/>
            <person name="Natvig D."/>
            <person name="Lalanne C."/>
            <person name="Gautier V."/>
            <person name="Ament-velasquez S.L."/>
            <person name="Kruys A."/>
            <person name="Hutchinson M.I."/>
            <person name="Powell A.J."/>
            <person name="Barry K."/>
            <person name="Miller A.N."/>
            <person name="Grigoriev I.V."/>
            <person name="Debuchy R."/>
            <person name="Gladieux P."/>
            <person name="Thoren M.H."/>
            <person name="Johannesson H."/>
        </authorList>
    </citation>
    <scope>NUCLEOTIDE SEQUENCE</scope>
    <source>
        <strain evidence="3">SMH3187-1</strain>
    </source>
</reference>
<dbReference type="EMBL" id="JAUKUD010000002">
    <property type="protein sequence ID" value="KAK0750762.1"/>
    <property type="molecule type" value="Genomic_DNA"/>
</dbReference>
<keyword evidence="2" id="KW-1133">Transmembrane helix</keyword>
<evidence type="ECO:0000256" key="2">
    <source>
        <dbReference type="SAM" id="Phobius"/>
    </source>
</evidence>
<feature type="compositionally biased region" description="Polar residues" evidence="1">
    <location>
        <begin position="182"/>
        <end position="191"/>
    </location>
</feature>
<evidence type="ECO:0000256" key="1">
    <source>
        <dbReference type="SAM" id="MobiDB-lite"/>
    </source>
</evidence>
<accession>A0AA40F3W0</accession>
<evidence type="ECO:0000313" key="3">
    <source>
        <dbReference type="EMBL" id="KAK0750762.1"/>
    </source>
</evidence>
<feature type="region of interest" description="Disordered" evidence="1">
    <location>
        <begin position="166"/>
        <end position="191"/>
    </location>
</feature>
<keyword evidence="2" id="KW-0812">Transmembrane</keyword>
<gene>
    <name evidence="3" type="ORF">B0T18DRAFT_339930</name>
</gene>
<evidence type="ECO:0000313" key="4">
    <source>
        <dbReference type="Proteomes" id="UP001172155"/>
    </source>
</evidence>
<comment type="caution">
    <text evidence="3">The sequence shown here is derived from an EMBL/GenBank/DDBJ whole genome shotgun (WGS) entry which is preliminary data.</text>
</comment>
<keyword evidence="2" id="KW-0472">Membrane</keyword>
<feature type="transmembrane region" description="Helical" evidence="2">
    <location>
        <begin position="198"/>
        <end position="221"/>
    </location>
</feature>
<name>A0AA40F3W0_9PEZI</name>
<organism evidence="3 4">
    <name type="scientific">Schizothecium vesticola</name>
    <dbReference type="NCBI Taxonomy" id="314040"/>
    <lineage>
        <taxon>Eukaryota</taxon>
        <taxon>Fungi</taxon>
        <taxon>Dikarya</taxon>
        <taxon>Ascomycota</taxon>
        <taxon>Pezizomycotina</taxon>
        <taxon>Sordariomycetes</taxon>
        <taxon>Sordariomycetidae</taxon>
        <taxon>Sordariales</taxon>
        <taxon>Schizotheciaceae</taxon>
        <taxon>Schizothecium</taxon>
    </lineage>
</organism>